<protein>
    <submittedName>
        <fullName evidence="1">Uncharacterized protein</fullName>
    </submittedName>
</protein>
<evidence type="ECO:0000313" key="1">
    <source>
        <dbReference type="EMBL" id="KAJ1117804.1"/>
    </source>
</evidence>
<dbReference type="EMBL" id="JANPWB010000012">
    <property type="protein sequence ID" value="KAJ1117804.1"/>
    <property type="molecule type" value="Genomic_DNA"/>
</dbReference>
<keyword evidence="2" id="KW-1185">Reference proteome</keyword>
<comment type="caution">
    <text evidence="1">The sequence shown here is derived from an EMBL/GenBank/DDBJ whole genome shotgun (WGS) entry which is preliminary data.</text>
</comment>
<reference evidence="1" key="1">
    <citation type="journal article" date="2022" name="bioRxiv">
        <title>Sequencing and chromosome-scale assembly of the giantPleurodeles waltlgenome.</title>
        <authorList>
            <person name="Brown T."/>
            <person name="Elewa A."/>
            <person name="Iarovenko S."/>
            <person name="Subramanian E."/>
            <person name="Araus A.J."/>
            <person name="Petzold A."/>
            <person name="Susuki M."/>
            <person name="Suzuki K.-i.T."/>
            <person name="Hayashi T."/>
            <person name="Toyoda A."/>
            <person name="Oliveira C."/>
            <person name="Osipova E."/>
            <person name="Leigh N.D."/>
            <person name="Simon A."/>
            <person name="Yun M.H."/>
        </authorList>
    </citation>
    <scope>NUCLEOTIDE SEQUENCE</scope>
    <source>
        <strain evidence="1">20211129_DDA</strain>
        <tissue evidence="1">Liver</tissue>
    </source>
</reference>
<dbReference type="AlphaFoldDB" id="A0AAV7NS02"/>
<gene>
    <name evidence="1" type="ORF">NDU88_006000</name>
</gene>
<organism evidence="1 2">
    <name type="scientific">Pleurodeles waltl</name>
    <name type="common">Iberian ribbed newt</name>
    <dbReference type="NCBI Taxonomy" id="8319"/>
    <lineage>
        <taxon>Eukaryota</taxon>
        <taxon>Metazoa</taxon>
        <taxon>Chordata</taxon>
        <taxon>Craniata</taxon>
        <taxon>Vertebrata</taxon>
        <taxon>Euteleostomi</taxon>
        <taxon>Amphibia</taxon>
        <taxon>Batrachia</taxon>
        <taxon>Caudata</taxon>
        <taxon>Salamandroidea</taxon>
        <taxon>Salamandridae</taxon>
        <taxon>Pleurodelinae</taxon>
        <taxon>Pleurodeles</taxon>
    </lineage>
</organism>
<dbReference type="Proteomes" id="UP001066276">
    <property type="component" value="Chromosome 8"/>
</dbReference>
<evidence type="ECO:0000313" key="2">
    <source>
        <dbReference type="Proteomes" id="UP001066276"/>
    </source>
</evidence>
<accession>A0AAV7NS02</accession>
<sequence>MAIMLQSAFYFYALETRTREIAVRCLCLESERRLNTLQPRSLGLNEHGSVLARYICTRFAGGPEEIQGHSPDETPVDGRTNLIVATFTWTDG</sequence>
<proteinExistence type="predicted"/>
<name>A0AAV7NS02_PLEWA</name>